<dbReference type="SMART" id="SM00267">
    <property type="entry name" value="GGDEF"/>
    <property type="match status" value="1"/>
</dbReference>
<feature type="transmembrane region" description="Helical" evidence="1">
    <location>
        <begin position="167"/>
        <end position="188"/>
    </location>
</feature>
<dbReference type="RefSeq" id="WP_190578042.1">
    <property type="nucleotide sequence ID" value="NZ_CAWPQU010000004.1"/>
</dbReference>
<dbReference type="InterPro" id="IPR000160">
    <property type="entry name" value="GGDEF_dom"/>
</dbReference>
<reference evidence="3 4" key="1">
    <citation type="journal article" date="2020" name="ISME J.">
        <title>Comparative genomics reveals insights into cyanobacterial evolution and habitat adaptation.</title>
        <authorList>
            <person name="Chen M.Y."/>
            <person name="Teng W.K."/>
            <person name="Zhao L."/>
            <person name="Hu C.X."/>
            <person name="Zhou Y.K."/>
            <person name="Han B.P."/>
            <person name="Song L.R."/>
            <person name="Shu W.S."/>
        </authorList>
    </citation>
    <scope>NUCLEOTIDE SEQUENCE [LARGE SCALE GENOMIC DNA]</scope>
    <source>
        <strain evidence="3 4">FACHB-1050</strain>
    </source>
</reference>
<evidence type="ECO:0000259" key="2">
    <source>
        <dbReference type="PROSITE" id="PS50887"/>
    </source>
</evidence>
<dbReference type="InterPro" id="IPR029787">
    <property type="entry name" value="Nucleotide_cyclase"/>
</dbReference>
<keyword evidence="1" id="KW-0812">Transmembrane</keyword>
<feature type="domain" description="GGDEF" evidence="2">
    <location>
        <begin position="236"/>
        <end position="364"/>
    </location>
</feature>
<dbReference type="Gene3D" id="3.30.70.270">
    <property type="match status" value="1"/>
</dbReference>
<dbReference type="PANTHER" id="PTHR45138">
    <property type="entry name" value="REGULATORY COMPONENTS OF SENSORY TRANSDUCTION SYSTEM"/>
    <property type="match status" value="1"/>
</dbReference>
<evidence type="ECO:0000313" key="4">
    <source>
        <dbReference type="Proteomes" id="UP000618445"/>
    </source>
</evidence>
<dbReference type="InterPro" id="IPR050469">
    <property type="entry name" value="Diguanylate_Cyclase"/>
</dbReference>
<feature type="transmembrane region" description="Helical" evidence="1">
    <location>
        <begin position="50"/>
        <end position="69"/>
    </location>
</feature>
<gene>
    <name evidence="3" type="ORF">H6G05_10045</name>
</gene>
<dbReference type="EMBL" id="JACJQY010000012">
    <property type="protein sequence ID" value="MBD2317185.1"/>
    <property type="molecule type" value="Genomic_DNA"/>
</dbReference>
<protein>
    <submittedName>
        <fullName evidence="3">GGDEF domain-containing protein</fullName>
    </submittedName>
</protein>
<dbReference type="PROSITE" id="PS50887">
    <property type="entry name" value="GGDEF"/>
    <property type="match status" value="1"/>
</dbReference>
<accession>A0ABR8C9Z5</accession>
<comment type="caution">
    <text evidence="3">The sequence shown here is derived from an EMBL/GenBank/DDBJ whole genome shotgun (WGS) entry which is preliminary data.</text>
</comment>
<keyword evidence="1" id="KW-1133">Transmembrane helix</keyword>
<proteinExistence type="predicted"/>
<dbReference type="SUPFAM" id="SSF55073">
    <property type="entry name" value="Nucleotide cyclase"/>
    <property type="match status" value="1"/>
</dbReference>
<feature type="transmembrane region" description="Helical" evidence="1">
    <location>
        <begin position="20"/>
        <end position="38"/>
    </location>
</feature>
<evidence type="ECO:0000256" key="1">
    <source>
        <dbReference type="SAM" id="Phobius"/>
    </source>
</evidence>
<dbReference type="CDD" id="cd01949">
    <property type="entry name" value="GGDEF"/>
    <property type="match status" value="1"/>
</dbReference>
<dbReference type="PANTHER" id="PTHR45138:SF9">
    <property type="entry name" value="DIGUANYLATE CYCLASE DGCM-RELATED"/>
    <property type="match status" value="1"/>
</dbReference>
<sequence>MNQINLKSLQSFYDLKSRLMKVFLTFAVLVIIAIWSLEGSKFHVNPIDNIAYPLMIAIFSIGTIVLYRYPKSLKYVESITFYTFAIYCFANFQAMILGMPFFVIDLYSVSTFLQWLPMIYVSAFIMLETRNAIIASVLFYLSLVCSTILYEMIQYVPDSVLNNLYPAIKNICFSQPIYILMVLGIAVLKEQIIEVNTEATDMTIAATTDYLTGISNRRFAAQSLDNFLNLAKIDNLTLTIFVVDIDHFKKINDSYGHDIGDRVLINIANFLRHNLRDSDLLGRWGGEEFILILQKTDLRTACNLAERLYKQNSELIHEQVGQVTFSIGIATSKAGDTTDSLFKRADAALYKAKQTGRNHFEVDE</sequence>
<dbReference type="Pfam" id="PF00990">
    <property type="entry name" value="GGDEF"/>
    <property type="match status" value="1"/>
</dbReference>
<keyword evidence="4" id="KW-1185">Reference proteome</keyword>
<feature type="transmembrane region" description="Helical" evidence="1">
    <location>
        <begin position="109"/>
        <end position="127"/>
    </location>
</feature>
<dbReference type="InterPro" id="IPR043128">
    <property type="entry name" value="Rev_trsase/Diguanyl_cyclase"/>
</dbReference>
<keyword evidence="1" id="KW-0472">Membrane</keyword>
<feature type="transmembrane region" description="Helical" evidence="1">
    <location>
        <begin position="134"/>
        <end position="155"/>
    </location>
</feature>
<dbReference type="NCBIfam" id="TIGR00254">
    <property type="entry name" value="GGDEF"/>
    <property type="match status" value="1"/>
</dbReference>
<evidence type="ECO:0000313" key="3">
    <source>
        <dbReference type="EMBL" id="MBD2317185.1"/>
    </source>
</evidence>
<dbReference type="Proteomes" id="UP000618445">
    <property type="component" value="Unassembled WGS sequence"/>
</dbReference>
<name>A0ABR8C9Z5_9CYAN</name>
<organism evidence="3 4">
    <name type="scientific">Phormidium tenue FACHB-1050</name>
    <dbReference type="NCBI Taxonomy" id="2692857"/>
    <lineage>
        <taxon>Bacteria</taxon>
        <taxon>Bacillati</taxon>
        <taxon>Cyanobacteriota</taxon>
        <taxon>Cyanophyceae</taxon>
        <taxon>Oscillatoriophycideae</taxon>
        <taxon>Oscillatoriales</taxon>
        <taxon>Oscillatoriaceae</taxon>
        <taxon>Phormidium</taxon>
    </lineage>
</organism>
<feature type="transmembrane region" description="Helical" evidence="1">
    <location>
        <begin position="81"/>
        <end position="103"/>
    </location>
</feature>